<dbReference type="PANTHER" id="PTHR30160:SF7">
    <property type="entry name" value="ADP-HEPTOSE--LPS HEPTOSYLTRANSFERASE 2"/>
    <property type="match status" value="1"/>
</dbReference>
<organism evidence="3 4">
    <name type="scientific">Shackletoniella antarctica</name>
    <dbReference type="NCBI Taxonomy" id="268115"/>
    <lineage>
        <taxon>Bacteria</taxon>
        <taxon>Bacillati</taxon>
        <taxon>Cyanobacteriota</taxon>
        <taxon>Cyanophyceae</taxon>
        <taxon>Oculatellales</taxon>
        <taxon>Oculatellaceae</taxon>
        <taxon>Shackletoniella</taxon>
    </lineage>
</organism>
<dbReference type="Proteomes" id="UP000249081">
    <property type="component" value="Unassembled WGS sequence"/>
</dbReference>
<dbReference type="InterPro" id="IPR051199">
    <property type="entry name" value="LPS_LOS_Heptosyltrfase"/>
</dbReference>
<evidence type="ECO:0000256" key="2">
    <source>
        <dbReference type="ARBA" id="ARBA00022679"/>
    </source>
</evidence>
<accession>A0A2W4VQ95</accession>
<dbReference type="EMBL" id="QBMN01000189">
    <property type="protein sequence ID" value="PZO34934.1"/>
    <property type="molecule type" value="Genomic_DNA"/>
</dbReference>
<dbReference type="SUPFAM" id="SSF53756">
    <property type="entry name" value="UDP-Glycosyltransferase/glycogen phosphorylase"/>
    <property type="match status" value="1"/>
</dbReference>
<dbReference type="GO" id="GO:0005829">
    <property type="term" value="C:cytosol"/>
    <property type="evidence" value="ECO:0007669"/>
    <property type="project" value="TreeGrafter"/>
</dbReference>
<gene>
    <name evidence="3" type="ORF">DCF17_19690</name>
</gene>
<reference evidence="4" key="1">
    <citation type="submission" date="2018-04" db="EMBL/GenBank/DDBJ databases">
        <authorList>
            <person name="Cornet L."/>
        </authorList>
    </citation>
    <scope>NUCLEOTIDE SEQUENCE [LARGE SCALE GENOMIC DNA]</scope>
</reference>
<keyword evidence="1" id="KW-0328">Glycosyltransferase</keyword>
<name>A0A2W4VQ95_9CYAN</name>
<dbReference type="PANTHER" id="PTHR30160">
    <property type="entry name" value="TETRAACYLDISACCHARIDE 4'-KINASE-RELATED"/>
    <property type="match status" value="1"/>
</dbReference>
<evidence type="ECO:0000313" key="4">
    <source>
        <dbReference type="Proteomes" id="UP000249081"/>
    </source>
</evidence>
<dbReference type="AlphaFoldDB" id="A0A2W4VQ95"/>
<dbReference type="Pfam" id="PF01075">
    <property type="entry name" value="Glyco_transf_9"/>
    <property type="match status" value="1"/>
</dbReference>
<evidence type="ECO:0000313" key="3">
    <source>
        <dbReference type="EMBL" id="PZO34934.1"/>
    </source>
</evidence>
<dbReference type="Gene3D" id="3.40.50.2000">
    <property type="entry name" value="Glycogen Phosphorylase B"/>
    <property type="match status" value="2"/>
</dbReference>
<dbReference type="GO" id="GO:0009244">
    <property type="term" value="P:lipopolysaccharide core region biosynthetic process"/>
    <property type="evidence" value="ECO:0007669"/>
    <property type="project" value="TreeGrafter"/>
</dbReference>
<dbReference type="GO" id="GO:0008713">
    <property type="term" value="F:ADP-heptose-lipopolysaccharide heptosyltransferase activity"/>
    <property type="evidence" value="ECO:0007669"/>
    <property type="project" value="TreeGrafter"/>
</dbReference>
<keyword evidence="2 3" id="KW-0808">Transferase</keyword>
<comment type="caution">
    <text evidence="3">The sequence shown here is derived from an EMBL/GenBank/DDBJ whole genome shotgun (WGS) entry which is preliminary data.</text>
</comment>
<proteinExistence type="predicted"/>
<sequence>MRVLALVPGETETQLSFFPIINQIKDSFENAELSVVAAPSATAIYQLSKGVAEVVPYSFEASNSPADWANLLGTVRDREFDVALTLTDSWSIALLLWLSGVPTRLGYGGSANNRLLTATVPRSAESAHHSDLLKLININGTLPALSVNVPRKDLTAVDKLRQGVGLVNGYVLVYPGATASGTTYPTESWITILKDFQQRQPDLPLALLETDDAAPQTAAIANAVPDLKILRPETPGQTAALIAAANLLVAVEGYPLTLAIALNVYTLGLFAGDSAALPSAPGQDRLVSLTSATGTLEDISPDQVLKKIWSEAA</sequence>
<dbReference type="InterPro" id="IPR002201">
    <property type="entry name" value="Glyco_trans_9"/>
</dbReference>
<reference evidence="3 4" key="2">
    <citation type="submission" date="2018-06" db="EMBL/GenBank/DDBJ databases">
        <title>Metagenomic assembly of (sub)arctic Cyanobacteria and their associated microbiome from non-axenic cultures.</title>
        <authorList>
            <person name="Baurain D."/>
        </authorList>
    </citation>
    <scope>NUCLEOTIDE SEQUENCE [LARGE SCALE GENOMIC DNA]</scope>
    <source>
        <strain evidence="3">ULC041bin1</strain>
    </source>
</reference>
<evidence type="ECO:0000256" key="1">
    <source>
        <dbReference type="ARBA" id="ARBA00022676"/>
    </source>
</evidence>
<protein>
    <submittedName>
        <fullName evidence="3">Glycosyltransferase</fullName>
    </submittedName>
</protein>